<evidence type="ECO:0000256" key="5">
    <source>
        <dbReference type="SAM" id="Phobius"/>
    </source>
</evidence>
<reference evidence="7" key="3">
    <citation type="submission" date="2025-09" db="UniProtKB">
        <authorList>
            <consortium name="Ensembl"/>
        </authorList>
    </citation>
    <scope>IDENTIFICATION</scope>
</reference>
<dbReference type="Proteomes" id="UP000472271">
    <property type="component" value="Chromosome 7"/>
</dbReference>
<organism evidence="7 8">
    <name type="scientific">Sphaeramia orbicularis</name>
    <name type="common">orbiculate cardinalfish</name>
    <dbReference type="NCBI Taxonomy" id="375764"/>
    <lineage>
        <taxon>Eukaryota</taxon>
        <taxon>Metazoa</taxon>
        <taxon>Chordata</taxon>
        <taxon>Craniata</taxon>
        <taxon>Vertebrata</taxon>
        <taxon>Euteleostomi</taxon>
        <taxon>Actinopterygii</taxon>
        <taxon>Neopterygii</taxon>
        <taxon>Teleostei</taxon>
        <taxon>Neoteleostei</taxon>
        <taxon>Acanthomorphata</taxon>
        <taxon>Gobiaria</taxon>
        <taxon>Kurtiformes</taxon>
        <taxon>Apogonoidei</taxon>
        <taxon>Apogonidae</taxon>
        <taxon>Apogoninae</taxon>
        <taxon>Sphaeramia</taxon>
    </lineage>
</organism>
<dbReference type="AlphaFoldDB" id="A0A672ZW26"/>
<evidence type="ECO:0000256" key="2">
    <source>
        <dbReference type="ARBA" id="ARBA00008369"/>
    </source>
</evidence>
<dbReference type="Ensembl" id="ENSSORT00005021944.1">
    <property type="protein sequence ID" value="ENSSORP00005021301.1"/>
    <property type="gene ID" value="ENSSORG00005010426.1"/>
</dbReference>
<dbReference type="GO" id="GO:0010737">
    <property type="term" value="P:protein kinase A signaling"/>
    <property type="evidence" value="ECO:0007669"/>
    <property type="project" value="TreeGrafter"/>
</dbReference>
<dbReference type="SMART" id="SM00070">
    <property type="entry name" value="GLUCA"/>
    <property type="match status" value="1"/>
</dbReference>
<dbReference type="InterPro" id="IPR000532">
    <property type="entry name" value="Glucagon_GIP_secretin_VIP"/>
</dbReference>
<dbReference type="GO" id="GO:0005179">
    <property type="term" value="F:hormone activity"/>
    <property type="evidence" value="ECO:0007669"/>
    <property type="project" value="UniProtKB-KW"/>
</dbReference>
<dbReference type="InterPro" id="IPR015550">
    <property type="entry name" value="Glucagon"/>
</dbReference>
<sequence>MLSKINSFVFLFVLLTGDLRMSLLIWCVLVLFVCSSSKEMVLDKNRPGRHFIHNLKRHSDGTFTSDFTTNRDKIKAKDFVEWLASIKRNG</sequence>
<dbReference type="Gene3D" id="6.10.250.590">
    <property type="match status" value="1"/>
</dbReference>
<keyword evidence="4" id="KW-0372">Hormone</keyword>
<dbReference type="PANTHER" id="PTHR11418:SF0">
    <property type="entry name" value="PRO-GLUCAGON"/>
    <property type="match status" value="1"/>
</dbReference>
<comment type="similarity">
    <text evidence="2">Belongs to the glucagon family.</text>
</comment>
<dbReference type="GO" id="GO:0035774">
    <property type="term" value="P:positive regulation of insulin secretion involved in cellular response to glucose stimulus"/>
    <property type="evidence" value="ECO:0007669"/>
    <property type="project" value="TreeGrafter"/>
</dbReference>
<dbReference type="PROSITE" id="PS00260">
    <property type="entry name" value="GLUCAGON"/>
    <property type="match status" value="1"/>
</dbReference>
<accession>A0A672ZW26</accession>
<feature type="domain" description="Glucagon / GIP / secretin / VIP family" evidence="6">
    <location>
        <begin position="58"/>
        <end position="80"/>
    </location>
</feature>
<keyword evidence="5" id="KW-0812">Transmembrane</keyword>
<evidence type="ECO:0000259" key="6">
    <source>
        <dbReference type="PROSITE" id="PS00260"/>
    </source>
</evidence>
<protein>
    <recommendedName>
        <fullName evidence="6">Glucagon / GIP / secretin / VIP family domain-containing protein</fullName>
    </recommendedName>
</protein>
<dbReference type="PANTHER" id="PTHR11418">
    <property type="entry name" value="GLUCAGON"/>
    <property type="match status" value="1"/>
</dbReference>
<comment type="subcellular location">
    <subcellularLocation>
        <location evidence="1">Secreted</location>
    </subcellularLocation>
</comment>
<dbReference type="InParanoid" id="A0A672ZW26"/>
<dbReference type="GO" id="GO:0005615">
    <property type="term" value="C:extracellular space"/>
    <property type="evidence" value="ECO:0007669"/>
    <property type="project" value="TreeGrafter"/>
</dbReference>
<proteinExistence type="inferred from homology"/>
<dbReference type="GO" id="GO:0007188">
    <property type="term" value="P:adenylate cyclase-modulating G protein-coupled receptor signaling pathway"/>
    <property type="evidence" value="ECO:0007669"/>
    <property type="project" value="TreeGrafter"/>
</dbReference>
<feature type="transmembrane region" description="Helical" evidence="5">
    <location>
        <begin position="6"/>
        <end position="34"/>
    </location>
</feature>
<dbReference type="GO" id="GO:0043066">
    <property type="term" value="P:negative regulation of apoptotic process"/>
    <property type="evidence" value="ECO:0007669"/>
    <property type="project" value="TreeGrafter"/>
</dbReference>
<keyword evidence="3" id="KW-0964">Secreted</keyword>
<keyword evidence="8" id="KW-1185">Reference proteome</keyword>
<reference evidence="7" key="2">
    <citation type="submission" date="2025-08" db="UniProtKB">
        <authorList>
            <consortium name="Ensembl"/>
        </authorList>
    </citation>
    <scope>IDENTIFICATION</scope>
</reference>
<keyword evidence="5" id="KW-0472">Membrane</keyword>
<name>A0A672ZW26_9TELE</name>
<evidence type="ECO:0000313" key="8">
    <source>
        <dbReference type="Proteomes" id="UP000472271"/>
    </source>
</evidence>
<evidence type="ECO:0000256" key="4">
    <source>
        <dbReference type="ARBA" id="ARBA00022702"/>
    </source>
</evidence>
<evidence type="ECO:0000313" key="7">
    <source>
        <dbReference type="Ensembl" id="ENSSORP00005021301.1"/>
    </source>
</evidence>
<keyword evidence="5" id="KW-1133">Transmembrane helix</keyword>
<evidence type="ECO:0000256" key="3">
    <source>
        <dbReference type="ARBA" id="ARBA00022525"/>
    </source>
</evidence>
<dbReference type="Pfam" id="PF00123">
    <property type="entry name" value="Hormone_2"/>
    <property type="match status" value="1"/>
</dbReference>
<reference evidence="7" key="1">
    <citation type="submission" date="2019-06" db="EMBL/GenBank/DDBJ databases">
        <authorList>
            <consortium name="Wellcome Sanger Institute Data Sharing"/>
        </authorList>
    </citation>
    <scope>NUCLEOTIDE SEQUENCE [LARGE SCALE GENOMIC DNA]</scope>
</reference>
<dbReference type="GO" id="GO:0031769">
    <property type="term" value="F:glucagon receptor binding"/>
    <property type="evidence" value="ECO:0007669"/>
    <property type="project" value="TreeGrafter"/>
</dbReference>
<evidence type="ECO:0000256" key="1">
    <source>
        <dbReference type="ARBA" id="ARBA00004613"/>
    </source>
</evidence>